<feature type="region of interest" description="Disordered" evidence="1">
    <location>
        <begin position="202"/>
        <end position="221"/>
    </location>
</feature>
<feature type="compositionally biased region" description="Polar residues" evidence="1">
    <location>
        <begin position="324"/>
        <end position="336"/>
    </location>
</feature>
<keyword evidence="2" id="KW-1133">Transmembrane helix</keyword>
<feature type="transmembrane region" description="Helical" evidence="2">
    <location>
        <begin position="6"/>
        <end position="27"/>
    </location>
</feature>
<evidence type="ECO:0000313" key="4">
    <source>
        <dbReference type="Proteomes" id="UP000811619"/>
    </source>
</evidence>
<evidence type="ECO:0000256" key="1">
    <source>
        <dbReference type="SAM" id="MobiDB-lite"/>
    </source>
</evidence>
<accession>A0A8K0J9W7</accession>
<dbReference type="AlphaFoldDB" id="A0A8K0J9W7"/>
<feature type="region of interest" description="Disordered" evidence="1">
    <location>
        <begin position="301"/>
        <end position="357"/>
    </location>
</feature>
<organism evidence="3 4">
    <name type="scientific">Claviceps africana</name>
    <dbReference type="NCBI Taxonomy" id="83212"/>
    <lineage>
        <taxon>Eukaryota</taxon>
        <taxon>Fungi</taxon>
        <taxon>Dikarya</taxon>
        <taxon>Ascomycota</taxon>
        <taxon>Pezizomycotina</taxon>
        <taxon>Sordariomycetes</taxon>
        <taxon>Hypocreomycetidae</taxon>
        <taxon>Hypocreales</taxon>
        <taxon>Clavicipitaceae</taxon>
        <taxon>Claviceps</taxon>
    </lineage>
</organism>
<feature type="region of interest" description="Disordered" evidence="1">
    <location>
        <begin position="50"/>
        <end position="141"/>
    </location>
</feature>
<gene>
    <name evidence="3" type="ORF">E4U42_005409</name>
</gene>
<evidence type="ECO:0000313" key="3">
    <source>
        <dbReference type="EMBL" id="KAG5922666.1"/>
    </source>
</evidence>
<dbReference type="EMBL" id="SRPY01000511">
    <property type="protein sequence ID" value="KAG5922666.1"/>
    <property type="molecule type" value="Genomic_DNA"/>
</dbReference>
<dbReference type="Proteomes" id="UP000811619">
    <property type="component" value="Unassembled WGS sequence"/>
</dbReference>
<reference evidence="3" key="1">
    <citation type="journal article" date="2020" name="bioRxiv">
        <title>Whole genome comparisons of ergot fungi reveals the divergence and evolution of species within the genus Claviceps are the result of varying mechanisms driving genome evolution and host range expansion.</title>
        <authorList>
            <person name="Wyka S.A."/>
            <person name="Mondo S.J."/>
            <person name="Liu M."/>
            <person name="Dettman J."/>
            <person name="Nalam V."/>
            <person name="Broders K.D."/>
        </authorList>
    </citation>
    <scope>NUCLEOTIDE SEQUENCE</scope>
    <source>
        <strain evidence="3">CCC 489</strain>
    </source>
</reference>
<feature type="compositionally biased region" description="Polar residues" evidence="1">
    <location>
        <begin position="116"/>
        <end position="140"/>
    </location>
</feature>
<sequence>MPVHHVVLASGAVVAVSVAVATALAMYENPELRRYADDIRRRVAMALHSLGNGINPPERTPVFNRPEDADGFLLSSRGAGAEPGVDADEETRRRQRDELMYWNSLLPQKKKDGDHQTNGTTDSLAQSSRSHAGTRGSTTFDDFLTRDETAQEGTYVVSTGAEVRDRRAGLRHRGGLASGLYANPFADENSLDHDEVADLSATYAPSTRRGTGDGSADGRADHMSDIYSATTREDDGAPSRTQHGSPALIELSAPGFASPPPPPATLERPLAADEYVTASQEDRHEAYASIEAWAHDSSRTFYSPLPETPSASGPVSDSEDPSDGQLTPTDSVSVIGSSEMGPARDGTPGEDAPRPFDVLSASEGVLTPVSWSDVGSVVSENDASAVSEYAKTPLQG</sequence>
<keyword evidence="2" id="KW-0812">Transmembrane</keyword>
<comment type="caution">
    <text evidence="3">The sequence shown here is derived from an EMBL/GenBank/DDBJ whole genome shotgun (WGS) entry which is preliminary data.</text>
</comment>
<keyword evidence="4" id="KW-1185">Reference proteome</keyword>
<protein>
    <submittedName>
        <fullName evidence="3">Uncharacterized protein</fullName>
    </submittedName>
</protein>
<keyword evidence="2" id="KW-0472">Membrane</keyword>
<dbReference type="OrthoDB" id="3926760at2759"/>
<name>A0A8K0J9W7_9HYPO</name>
<feature type="compositionally biased region" description="Basic and acidic residues" evidence="1">
    <location>
        <begin position="90"/>
        <end position="99"/>
    </location>
</feature>
<proteinExistence type="predicted"/>
<evidence type="ECO:0000256" key="2">
    <source>
        <dbReference type="SAM" id="Phobius"/>
    </source>
</evidence>